<accession>A0A222G8E7</accession>
<evidence type="ECO:0000313" key="4">
    <source>
        <dbReference type="Proteomes" id="UP000202259"/>
    </source>
</evidence>
<organism evidence="3 4">
    <name type="scientific">Cognaticolwellia beringensis</name>
    <dbReference type="NCBI Taxonomy" id="1967665"/>
    <lineage>
        <taxon>Bacteria</taxon>
        <taxon>Pseudomonadati</taxon>
        <taxon>Pseudomonadota</taxon>
        <taxon>Gammaproteobacteria</taxon>
        <taxon>Alteromonadales</taxon>
        <taxon>Colwelliaceae</taxon>
        <taxon>Cognaticolwellia</taxon>
    </lineage>
</organism>
<dbReference type="Gene3D" id="3.40.50.2000">
    <property type="entry name" value="Glycogen Phosphorylase B"/>
    <property type="match status" value="2"/>
</dbReference>
<dbReference type="KEGG" id="cber:B5D82_09000"/>
<dbReference type="GO" id="GO:0016757">
    <property type="term" value="F:glycosyltransferase activity"/>
    <property type="evidence" value="ECO:0007669"/>
    <property type="project" value="InterPro"/>
</dbReference>
<dbReference type="InterPro" id="IPR028098">
    <property type="entry name" value="Glyco_trans_4-like_N"/>
</dbReference>
<reference evidence="3 4" key="1">
    <citation type="submission" date="2017-08" db="EMBL/GenBank/DDBJ databases">
        <title>Complete genome of Colwellia sp. NB097-1, a psychrophile bacterium ioslated from Bering Sea.</title>
        <authorList>
            <person name="Chen X."/>
        </authorList>
    </citation>
    <scope>NUCLEOTIDE SEQUENCE [LARGE SCALE GENOMIC DNA]</scope>
    <source>
        <strain evidence="3 4">NB097-1</strain>
    </source>
</reference>
<proteinExistence type="predicted"/>
<gene>
    <name evidence="3" type="ORF">B5D82_09000</name>
</gene>
<dbReference type="Pfam" id="PF00534">
    <property type="entry name" value="Glycos_transf_1"/>
    <property type="match status" value="1"/>
</dbReference>
<dbReference type="EMBL" id="CP020465">
    <property type="protein sequence ID" value="ASP47883.1"/>
    <property type="molecule type" value="Genomic_DNA"/>
</dbReference>
<name>A0A222G8E7_9GAMM</name>
<evidence type="ECO:0000259" key="2">
    <source>
        <dbReference type="Pfam" id="PF13439"/>
    </source>
</evidence>
<dbReference type="PANTHER" id="PTHR45947">
    <property type="entry name" value="SULFOQUINOVOSYL TRANSFERASE SQD2"/>
    <property type="match status" value="1"/>
</dbReference>
<dbReference type="AlphaFoldDB" id="A0A222G8E7"/>
<dbReference type="OrthoDB" id="9775208at2"/>
<keyword evidence="4" id="KW-1185">Reference proteome</keyword>
<dbReference type="SUPFAM" id="SSF53756">
    <property type="entry name" value="UDP-Glycosyltransferase/glycogen phosphorylase"/>
    <property type="match status" value="1"/>
</dbReference>
<sequence>MKKIRVLQVIPALTLGGISSVVMNWYRHLDTHMYQFDFISFNDGPLRTEILALGGNIHLIPTIKQKPFEHLKALNDILSKEHSYDVVHVHNSFKNGVLLWLAKRKGIKVRVCHSHTSGVENKFLLPFMGVFKAIVMRASNVHLACGKQAGEFLYGHKPFTVINNAISVQRYLADSNDTREIKKQFLLPKHKKLVLHVGRFSLVKNHQFLLQLAQNNALDPLIHFVCVGEGPLKAEFAEKIQHENLQGRFTLLPATPEIPHLLQSADAFIMPSLFEGISVALLEAQAAALPCLISNTIAQASDMGLDLISFNPLEDLSPWLAQLNKLPSVNLTSEKVTQAFFTKGFSTESVLAQLTDIYNSCDIE</sequence>
<evidence type="ECO:0000259" key="1">
    <source>
        <dbReference type="Pfam" id="PF00534"/>
    </source>
</evidence>
<dbReference type="Proteomes" id="UP000202259">
    <property type="component" value="Chromosome"/>
</dbReference>
<feature type="domain" description="Glycosyl transferase family 1" evidence="1">
    <location>
        <begin position="178"/>
        <end position="296"/>
    </location>
</feature>
<feature type="domain" description="Glycosyltransferase subfamily 4-like N-terminal" evidence="2">
    <location>
        <begin position="16"/>
        <end position="170"/>
    </location>
</feature>
<dbReference type="RefSeq" id="WP_081150947.1">
    <property type="nucleotide sequence ID" value="NZ_CP020465.1"/>
</dbReference>
<keyword evidence="3" id="KW-0808">Transferase</keyword>
<dbReference type="InterPro" id="IPR050194">
    <property type="entry name" value="Glycosyltransferase_grp1"/>
</dbReference>
<evidence type="ECO:0000313" key="3">
    <source>
        <dbReference type="EMBL" id="ASP47883.1"/>
    </source>
</evidence>
<dbReference type="Pfam" id="PF13439">
    <property type="entry name" value="Glyco_transf_4"/>
    <property type="match status" value="1"/>
</dbReference>
<dbReference type="PANTHER" id="PTHR45947:SF3">
    <property type="entry name" value="SULFOQUINOVOSYL TRANSFERASE SQD2"/>
    <property type="match status" value="1"/>
</dbReference>
<protein>
    <submittedName>
        <fullName evidence="3">Glycosyltransferase family 1 protein</fullName>
    </submittedName>
</protein>
<dbReference type="InterPro" id="IPR001296">
    <property type="entry name" value="Glyco_trans_1"/>
</dbReference>